<organism evidence="1 2">
    <name type="scientific">Caballeronia concitans</name>
    <dbReference type="NCBI Taxonomy" id="1777133"/>
    <lineage>
        <taxon>Bacteria</taxon>
        <taxon>Pseudomonadati</taxon>
        <taxon>Pseudomonadota</taxon>
        <taxon>Betaproteobacteria</taxon>
        <taxon>Burkholderiales</taxon>
        <taxon>Burkholderiaceae</taxon>
        <taxon>Caballeronia</taxon>
    </lineage>
</organism>
<dbReference type="RefSeq" id="WP_040050308.1">
    <property type="nucleotide sequence ID" value="NZ_FCNV02000010.1"/>
</dbReference>
<dbReference type="OrthoDB" id="9870367at2"/>
<gene>
    <name evidence="1" type="ORF">AWB72_04221</name>
</gene>
<dbReference type="EMBL" id="FCNV02000010">
    <property type="protein sequence ID" value="SAL40326.1"/>
    <property type="molecule type" value="Genomic_DNA"/>
</dbReference>
<evidence type="ECO:0000313" key="2">
    <source>
        <dbReference type="Proteomes" id="UP000198263"/>
    </source>
</evidence>
<protein>
    <submittedName>
        <fullName evidence="1">Uncharacterized protein</fullName>
    </submittedName>
</protein>
<reference evidence="1 2" key="1">
    <citation type="submission" date="2016-01" db="EMBL/GenBank/DDBJ databases">
        <authorList>
            <person name="Peeters C."/>
        </authorList>
    </citation>
    <scope>NUCLEOTIDE SEQUENCE [LARGE SCALE GENOMIC DNA]</scope>
    <source>
        <strain evidence="1">LMG 29315</strain>
    </source>
</reference>
<sequence length="84" mass="9006">MNTMANDRIAAALAPRNLNEQLSATARECIAMLLGFSSCEHAADFHTTLREIAPLPEGFTVGEALTAYLAHIAKRLDPKTPIAA</sequence>
<accession>A0A658R1M8</accession>
<keyword evidence="2" id="KW-1185">Reference proteome</keyword>
<comment type="caution">
    <text evidence="1">The sequence shown here is derived from an EMBL/GenBank/DDBJ whole genome shotgun (WGS) entry which is preliminary data.</text>
</comment>
<dbReference type="AlphaFoldDB" id="A0A658R1M8"/>
<name>A0A658R1M8_9BURK</name>
<dbReference type="Proteomes" id="UP000198263">
    <property type="component" value="Unassembled WGS sequence"/>
</dbReference>
<proteinExistence type="predicted"/>
<evidence type="ECO:0000313" key="1">
    <source>
        <dbReference type="EMBL" id="SAL40326.1"/>
    </source>
</evidence>